<dbReference type="Ensembl" id="ENSMICT00000064529.1">
    <property type="protein sequence ID" value="ENSMICP00000048033.1"/>
    <property type="gene ID" value="ENSMICG00000045669.1"/>
</dbReference>
<reference evidence="4" key="3">
    <citation type="submission" date="2025-09" db="UniProtKB">
        <authorList>
            <consortium name="Ensembl"/>
        </authorList>
    </citation>
    <scope>IDENTIFICATION</scope>
</reference>
<dbReference type="Proteomes" id="UP000694394">
    <property type="component" value="Chromosome 18"/>
</dbReference>
<dbReference type="GO" id="GO:0016020">
    <property type="term" value="C:membrane"/>
    <property type="evidence" value="ECO:0007669"/>
    <property type="project" value="InterPro"/>
</dbReference>
<evidence type="ECO:0000313" key="4">
    <source>
        <dbReference type="Ensembl" id="ENSMICP00000048033.1"/>
    </source>
</evidence>
<dbReference type="GeneTree" id="ENSGT00390000018730"/>
<evidence type="ECO:0000256" key="1">
    <source>
        <dbReference type="ARBA" id="ARBA00010365"/>
    </source>
</evidence>
<dbReference type="InterPro" id="IPR039574">
    <property type="entry name" value="OGFr"/>
</dbReference>
<name>A0A8C5YAS7_MICMU</name>
<feature type="domain" description="Opioid growth factor receptor (OGFr) conserved" evidence="3">
    <location>
        <begin position="74"/>
        <end position="278"/>
    </location>
</feature>
<gene>
    <name evidence="4" type="primary">OGFR</name>
</gene>
<dbReference type="PANTHER" id="PTHR14015:SF1">
    <property type="entry name" value="OPIOID GROWTH FACTOR RECEPTOR"/>
    <property type="match status" value="1"/>
</dbReference>
<dbReference type="EMBL" id="ABDC03022047">
    <property type="status" value="NOT_ANNOTATED_CDS"/>
    <property type="molecule type" value="Genomic_DNA"/>
</dbReference>
<evidence type="ECO:0000259" key="3">
    <source>
        <dbReference type="Pfam" id="PF04664"/>
    </source>
</evidence>
<keyword evidence="5" id="KW-1185">Reference proteome</keyword>
<comment type="similarity">
    <text evidence="1">Belongs to the opioid growth factor receptor family.</text>
</comment>
<feature type="region of interest" description="Disordered" evidence="2">
    <location>
        <begin position="281"/>
        <end position="326"/>
    </location>
</feature>
<dbReference type="PANTHER" id="PTHR14015">
    <property type="entry name" value="OPIOID GROWTH FACTOR RECEPTOR OGFR ZETA-TYPE OPIOID RECEPTOR"/>
    <property type="match status" value="1"/>
</dbReference>
<accession>A0A8C5YAS7</accession>
<dbReference type="GO" id="GO:0140625">
    <property type="term" value="F:opioid growth factor receptor activity"/>
    <property type="evidence" value="ECO:0007669"/>
    <property type="project" value="InterPro"/>
</dbReference>
<sequence>MDDPDCDSTWEEDGDADADGEAASAGAADAGDEDEGAGQARPGSRMTGSRNWRAAQDMRRYRHRYPDLVEPDCNGDMPNLSFYKNEIRFLPNGCFIEDILQNWRDNYDLLEDNHSYIQWLFPLREPGVNWHAKPLTLKEVEAFKSSPEIRERLVQAYELMLGFYGIRLQDRDTGAVCRAQNYQKRFQNLNWHGHNNLRITRILKSLGELGLEHYQAPLVRFFLEETLVQRELPGVRQSALDYFMFTVRCRRQRRELVHFAWEHFRPRCKFVWGPHDKLRKFRPGSPPRPLAGPRQDVEGPTEPKQGAPGSPSQGPGPAAQECAELGEAVEGEGLGVSLHPAPLSPAPSLQVDVQGLGVVGSHFLSLVPSEAFSE</sequence>
<proteinExistence type="inferred from homology"/>
<evidence type="ECO:0000313" key="5">
    <source>
        <dbReference type="Proteomes" id="UP000694394"/>
    </source>
</evidence>
<protein>
    <submittedName>
        <fullName evidence="4">Opioid growth factor receptor</fullName>
    </submittedName>
</protein>
<dbReference type="AlphaFoldDB" id="A0A8C5YAS7"/>
<feature type="region of interest" description="Disordered" evidence="2">
    <location>
        <begin position="1"/>
        <end position="52"/>
    </location>
</feature>
<dbReference type="InterPro" id="IPR006757">
    <property type="entry name" value="OGF_rcpt"/>
</dbReference>
<reference evidence="4" key="2">
    <citation type="submission" date="2025-08" db="UniProtKB">
        <authorList>
            <consortium name="Ensembl"/>
        </authorList>
    </citation>
    <scope>IDENTIFICATION</scope>
</reference>
<evidence type="ECO:0000256" key="2">
    <source>
        <dbReference type="SAM" id="MobiDB-lite"/>
    </source>
</evidence>
<organism evidence="4 5">
    <name type="scientific">Microcebus murinus</name>
    <name type="common">Gray mouse lemur</name>
    <name type="synonym">Lemur murinus</name>
    <dbReference type="NCBI Taxonomy" id="30608"/>
    <lineage>
        <taxon>Eukaryota</taxon>
        <taxon>Metazoa</taxon>
        <taxon>Chordata</taxon>
        <taxon>Craniata</taxon>
        <taxon>Vertebrata</taxon>
        <taxon>Euteleostomi</taxon>
        <taxon>Mammalia</taxon>
        <taxon>Eutheria</taxon>
        <taxon>Euarchontoglires</taxon>
        <taxon>Primates</taxon>
        <taxon>Strepsirrhini</taxon>
        <taxon>Lemuriformes</taxon>
        <taxon>Cheirogaleidae</taxon>
        <taxon>Microcebus</taxon>
    </lineage>
</organism>
<feature type="compositionally biased region" description="Low complexity" evidence="2">
    <location>
        <begin position="305"/>
        <end position="326"/>
    </location>
</feature>
<feature type="compositionally biased region" description="Acidic residues" evidence="2">
    <location>
        <begin position="1"/>
        <end position="20"/>
    </location>
</feature>
<dbReference type="Pfam" id="PF04664">
    <property type="entry name" value="OGFr_N"/>
    <property type="match status" value="1"/>
</dbReference>
<reference evidence="4" key="1">
    <citation type="submission" date="2016-12" db="EMBL/GenBank/DDBJ databases">
        <title>Mouse lemur reference genome and diversity panel.</title>
        <authorList>
            <person name="Harris R."/>
            <person name="Larsen P."/>
            <person name="Liu Y."/>
            <person name="Hughes D.S."/>
            <person name="Murali S."/>
            <person name="Raveendran M."/>
            <person name="Korchina V."/>
            <person name="Wang M."/>
            <person name="Jhangiani S."/>
            <person name="Bandaranaike D."/>
            <person name="Bellair M."/>
            <person name="Blankenburg K."/>
            <person name="Chao H."/>
            <person name="Dahdouli M."/>
            <person name="Dinh H."/>
            <person name="Doddapaneni H."/>
            <person name="English A."/>
            <person name="Firestine M."/>
            <person name="Gnanaolivu R."/>
            <person name="Gross S."/>
            <person name="Hernandez B."/>
            <person name="Javaid M."/>
            <person name="Jayaseelan J."/>
            <person name="Jones J."/>
            <person name="Khan Z."/>
            <person name="Kovar C."/>
            <person name="Kurapati P."/>
            <person name="Le B."/>
            <person name="Lee S."/>
            <person name="Li M."/>
            <person name="Mathew T."/>
            <person name="Narasimhan A."/>
            <person name="Ngo D."/>
            <person name="Nguyen L."/>
            <person name="Okwuonu G."/>
            <person name="Ongeri F."/>
            <person name="Osuji N."/>
            <person name="Pu L.-L."/>
            <person name="Puazo M."/>
            <person name="Quiroz J."/>
            <person name="Raj R."/>
            <person name="Rajbhandari K."/>
            <person name="Reid J.G."/>
            <person name="Santibanez J."/>
            <person name="Sexton D."/>
            <person name="Skinner E."/>
            <person name="Vee V."/>
            <person name="Weissenberger G."/>
            <person name="Wu Y."/>
            <person name="Xin Y."/>
            <person name="Han Y."/>
            <person name="Campbell C."/>
            <person name="Brown A."/>
            <person name="Sullivan B."/>
            <person name="Shelton J."/>
            <person name="Brown S."/>
            <person name="Dudchenko O."/>
            <person name="Machol I."/>
            <person name="Durand N."/>
            <person name="Shamim M."/>
            <person name="Lieberman A."/>
            <person name="Muzny D.M."/>
            <person name="Richards S."/>
            <person name="Yoder A."/>
            <person name="Worley K.C."/>
            <person name="Rogers J."/>
            <person name="Gibbs R.A."/>
        </authorList>
    </citation>
    <scope>NUCLEOTIDE SEQUENCE [LARGE SCALE GENOMIC DNA]</scope>
</reference>